<dbReference type="Proteomes" id="UP001239111">
    <property type="component" value="Chromosome 2"/>
</dbReference>
<gene>
    <name evidence="1" type="ORF">QAD02_015906</name>
</gene>
<proteinExistence type="predicted"/>
<dbReference type="EMBL" id="CM056742">
    <property type="protein sequence ID" value="KAJ8680119.1"/>
    <property type="molecule type" value="Genomic_DNA"/>
</dbReference>
<comment type="caution">
    <text evidence="1">The sequence shown here is derived from an EMBL/GenBank/DDBJ whole genome shotgun (WGS) entry which is preliminary data.</text>
</comment>
<keyword evidence="2" id="KW-1185">Reference proteome</keyword>
<evidence type="ECO:0000313" key="1">
    <source>
        <dbReference type="EMBL" id="KAJ8680119.1"/>
    </source>
</evidence>
<reference evidence="1" key="1">
    <citation type="submission" date="2023-04" db="EMBL/GenBank/DDBJ databases">
        <title>A chromosome-level genome assembly of the parasitoid wasp Eretmocerus hayati.</title>
        <authorList>
            <person name="Zhong Y."/>
            <person name="Liu S."/>
            <person name="Liu Y."/>
        </authorList>
    </citation>
    <scope>NUCLEOTIDE SEQUENCE</scope>
    <source>
        <strain evidence="1">ZJU_SS_LIU_2023</strain>
    </source>
</reference>
<organism evidence="1 2">
    <name type="scientific">Eretmocerus hayati</name>
    <dbReference type="NCBI Taxonomy" id="131215"/>
    <lineage>
        <taxon>Eukaryota</taxon>
        <taxon>Metazoa</taxon>
        <taxon>Ecdysozoa</taxon>
        <taxon>Arthropoda</taxon>
        <taxon>Hexapoda</taxon>
        <taxon>Insecta</taxon>
        <taxon>Pterygota</taxon>
        <taxon>Neoptera</taxon>
        <taxon>Endopterygota</taxon>
        <taxon>Hymenoptera</taxon>
        <taxon>Apocrita</taxon>
        <taxon>Proctotrupomorpha</taxon>
        <taxon>Chalcidoidea</taxon>
        <taxon>Aphelinidae</taxon>
        <taxon>Aphelininae</taxon>
        <taxon>Eretmocerus</taxon>
    </lineage>
</organism>
<protein>
    <submittedName>
        <fullName evidence="1">Uncharacterized protein</fullName>
    </submittedName>
</protein>
<accession>A0ACC2PC01</accession>
<sequence>MGYNGNFLICLFIGTVFSTFWLESSSESIACNHSHLSIELPFGKNANLTELNVSISFDNRDAYVHPESPYFATFSIQRPVIYVVGKADFDESEDHLIRFDSTWLDGTSQYDGIYINGSTKYGIYKESEGPFGICNASLVDQDSAKFKINTSRLVSEDPEDGKRLIGVYSFVGSVIKKCLHKKLCPIISQLAEDKVKEVDSPSTTSENPTTPVIESEGKEGDSIDTSEVSTSPPTAIEDDVKKDQYSKSQSEGSEEDSGESPEEKTEEVNMSVLINSIREKLNPKQSNSSSVHVLEINLPAISMANLSCENGTFVNLLNIQVRGEVDKIEDTSRGVRVAVPLRLQEADAHYDCSYEMSSTNKYSNSVSVKAMQLKFRAILVVKKVKGESGEELRPECKSSVERVITLHPGKLSFDSEESSGEDVTFPLQKLIENAWELETILEVENELHGVLGEKLLEIQC</sequence>
<evidence type="ECO:0000313" key="2">
    <source>
        <dbReference type="Proteomes" id="UP001239111"/>
    </source>
</evidence>
<name>A0ACC2PC01_9HYME</name>